<dbReference type="FunFam" id="3.40.50.10140:FF:000007">
    <property type="entry name" value="Disease resistance protein (TIR-NBS-LRR class)"/>
    <property type="match status" value="1"/>
</dbReference>
<dbReference type="Pfam" id="PF23282">
    <property type="entry name" value="WHD_ROQ1"/>
    <property type="match status" value="1"/>
</dbReference>
<keyword evidence="4" id="KW-0520">NAD</keyword>
<dbReference type="Gene3D" id="1.10.8.430">
    <property type="entry name" value="Helical domain of apoptotic protease-activating factors"/>
    <property type="match status" value="1"/>
</dbReference>
<dbReference type="PRINTS" id="PR00364">
    <property type="entry name" value="DISEASERSIST"/>
</dbReference>
<feature type="domain" description="TIR" evidence="6">
    <location>
        <begin position="26"/>
        <end position="193"/>
    </location>
</feature>
<feature type="compositionally biased region" description="Low complexity" evidence="5">
    <location>
        <begin position="760"/>
        <end position="774"/>
    </location>
</feature>
<dbReference type="Pfam" id="PF01582">
    <property type="entry name" value="TIR"/>
    <property type="match status" value="1"/>
</dbReference>
<evidence type="ECO:0000256" key="1">
    <source>
        <dbReference type="ARBA" id="ARBA00022614"/>
    </source>
</evidence>
<evidence type="ECO:0000313" key="8">
    <source>
        <dbReference type="Proteomes" id="UP001459277"/>
    </source>
</evidence>
<dbReference type="SUPFAM" id="SSF52058">
    <property type="entry name" value="L domain-like"/>
    <property type="match status" value="1"/>
</dbReference>
<dbReference type="SMART" id="SM00255">
    <property type="entry name" value="TIR"/>
    <property type="match status" value="1"/>
</dbReference>
<dbReference type="EMBL" id="JAZDWU010000012">
    <property type="protein sequence ID" value="KAK9984083.1"/>
    <property type="molecule type" value="Genomic_DNA"/>
</dbReference>
<dbReference type="Pfam" id="PF00931">
    <property type="entry name" value="NB-ARC"/>
    <property type="match status" value="1"/>
</dbReference>
<dbReference type="Proteomes" id="UP001459277">
    <property type="component" value="Unassembled WGS sequence"/>
</dbReference>
<dbReference type="GO" id="GO:0043531">
    <property type="term" value="F:ADP binding"/>
    <property type="evidence" value="ECO:0007669"/>
    <property type="project" value="InterPro"/>
</dbReference>
<keyword evidence="1" id="KW-0433">Leucine-rich repeat</keyword>
<dbReference type="InterPro" id="IPR032675">
    <property type="entry name" value="LRR_dom_sf"/>
</dbReference>
<evidence type="ECO:0000256" key="2">
    <source>
        <dbReference type="ARBA" id="ARBA00022737"/>
    </source>
</evidence>
<evidence type="ECO:0000256" key="5">
    <source>
        <dbReference type="SAM" id="MobiDB-lite"/>
    </source>
</evidence>
<dbReference type="Gene3D" id="3.80.10.10">
    <property type="entry name" value="Ribonuclease Inhibitor"/>
    <property type="match status" value="1"/>
</dbReference>
<keyword evidence="3" id="KW-0611">Plant defense</keyword>
<dbReference type="PROSITE" id="PS50104">
    <property type="entry name" value="TIR"/>
    <property type="match status" value="1"/>
</dbReference>
<dbReference type="InterPro" id="IPR002182">
    <property type="entry name" value="NB-ARC"/>
</dbReference>
<dbReference type="InterPro" id="IPR042197">
    <property type="entry name" value="Apaf_helical"/>
</dbReference>
<gene>
    <name evidence="7" type="ORF">SO802_033608</name>
</gene>
<dbReference type="GO" id="GO:0006952">
    <property type="term" value="P:defense response"/>
    <property type="evidence" value="ECO:0007669"/>
    <property type="project" value="UniProtKB-KW"/>
</dbReference>
<dbReference type="InterPro" id="IPR036390">
    <property type="entry name" value="WH_DNA-bd_sf"/>
</dbReference>
<comment type="caution">
    <text evidence="7">The sequence shown here is derived from an EMBL/GenBank/DDBJ whole genome shotgun (WGS) entry which is preliminary data.</text>
</comment>
<evidence type="ECO:0000256" key="3">
    <source>
        <dbReference type="ARBA" id="ARBA00022821"/>
    </source>
</evidence>
<dbReference type="Gene3D" id="3.40.50.300">
    <property type="entry name" value="P-loop containing nucleotide triphosphate hydrolases"/>
    <property type="match status" value="1"/>
</dbReference>
<keyword evidence="2" id="KW-0677">Repeat</keyword>
<feature type="region of interest" description="Disordered" evidence="5">
    <location>
        <begin position="755"/>
        <end position="774"/>
    </location>
</feature>
<evidence type="ECO:0000256" key="4">
    <source>
        <dbReference type="ARBA" id="ARBA00023027"/>
    </source>
</evidence>
<dbReference type="SUPFAM" id="SSF52540">
    <property type="entry name" value="P-loop containing nucleoside triphosphate hydrolases"/>
    <property type="match status" value="1"/>
</dbReference>
<sequence length="978" mass="112757">MLSFIMDQETCSSSSSPSSSNSNQTWSYDVFVSFRGEDTRYKFTDHLFAALDQSGIHSFQDNRELETGENIWTKLEEAIQKSRIAVIVFSENYANSKWCLRELAKIMECKRNLQQIVLPVFYEVDPSHIRNQTGSLEKAFVSYEKRFGKVQVKRWRAALNEAASLSGWHSQNEEHRFESKFIRKIIEDISGKVNELAHLTVASHPVGIESRMQELNKLLNKHSSDVCMVGIWGIGGIGKTTIAKAIYNQLKRRFESSCFLENVGEIAKQSQGLIDLQNQILSSVHVNDNRKVEVVDKGTTVIRNRAWCKRVLVVLDDVDHQDQLDKLAIMRGHFQPGSIIIITTRDKSILKLDEINEIYTPLALDYHESIQLLSWHAFGLDQPKENYVELSKEVIYYARGLPLTLKVLGSFLSDMSTTEWRDALKKLRLIPHDEIQKKIMVSFYLLSDTQKELFLDIACFFVGMKKNYVFKILQDSNSILESDLGVLVRRCLVTIETCSNRLTMHDIIRDMGREVVRSKSPKFPGKRCRLWFHEDVIDVLQYHGGTDSVEGIMLNLSEAQNLQLESGAFMNMQRLRVLQLNYARLQGNFQCLSKRLRYLEWYGFPLKSIPPDLHMENLVAIYMPYSKLIELWNGTKILSRLKFLDFSHSSNLRRTPDFSGIINLEMLVLNNCNSLVEVHKSVICLNKLVTFDLTYCKNLELPQEIDEFMKRVNDRETGLEPKSPSIIRQSFHILPEELQDYIFCFLGRQRCGKPRHSENAAAHHPSQPQPPQKEQATFVEVDINVLNTPTFESELEALALQKLDMRVVGPFKIPETLDFTVSHLHFLKREHDFFSRFTNPAVEDLVNYERLLEMKPKIIEFGARHGLMTGTPLPRLQLSPDVLVQDLTIQRSFLRPFLTLSTASIARFHLSVVIDFIDGLKLESSSCRTLLIKQLSKGLEAMDENIAMFLEWIFLNYSELFKKSHTKLFEVCLSLSHF</sequence>
<feature type="compositionally biased region" description="Low complexity" evidence="5">
    <location>
        <begin position="12"/>
        <end position="23"/>
    </location>
</feature>
<dbReference type="Gene3D" id="3.40.50.10140">
    <property type="entry name" value="Toll/interleukin-1 receptor homology (TIR) domain"/>
    <property type="match status" value="1"/>
</dbReference>
<evidence type="ECO:0000259" key="6">
    <source>
        <dbReference type="PROSITE" id="PS50104"/>
    </source>
</evidence>
<dbReference type="SUPFAM" id="SSF46785">
    <property type="entry name" value="Winged helix' DNA-binding domain"/>
    <property type="match status" value="1"/>
</dbReference>
<dbReference type="PANTHER" id="PTHR11017">
    <property type="entry name" value="LEUCINE-RICH REPEAT-CONTAINING PROTEIN"/>
    <property type="match status" value="1"/>
</dbReference>
<dbReference type="InterPro" id="IPR000157">
    <property type="entry name" value="TIR_dom"/>
</dbReference>
<accession>A0AAW2BEV7</accession>
<protein>
    <recommendedName>
        <fullName evidence="6">TIR domain-containing protein</fullName>
    </recommendedName>
</protein>
<dbReference type="AlphaFoldDB" id="A0AAW2BEV7"/>
<dbReference type="InterPro" id="IPR035897">
    <property type="entry name" value="Toll_tir_struct_dom_sf"/>
</dbReference>
<feature type="region of interest" description="Disordered" evidence="5">
    <location>
        <begin position="1"/>
        <end position="23"/>
    </location>
</feature>
<reference evidence="7 8" key="1">
    <citation type="submission" date="2024-01" db="EMBL/GenBank/DDBJ databases">
        <title>A telomere-to-telomere, gap-free genome of sweet tea (Lithocarpus litseifolius).</title>
        <authorList>
            <person name="Zhou J."/>
        </authorList>
    </citation>
    <scope>NUCLEOTIDE SEQUENCE [LARGE SCALE GENOMIC DNA]</scope>
    <source>
        <strain evidence="7">Zhou-2022a</strain>
        <tissue evidence="7">Leaf</tissue>
    </source>
</reference>
<evidence type="ECO:0000313" key="7">
    <source>
        <dbReference type="EMBL" id="KAK9984083.1"/>
    </source>
</evidence>
<dbReference type="SUPFAM" id="SSF52200">
    <property type="entry name" value="Toll/Interleukin receptor TIR domain"/>
    <property type="match status" value="1"/>
</dbReference>
<dbReference type="PANTHER" id="PTHR11017:SF271">
    <property type="entry name" value="DISEASE RESISTANCE PROTEIN (TIR-NBS-LRR CLASS) FAMILY"/>
    <property type="match status" value="1"/>
</dbReference>
<proteinExistence type="predicted"/>
<organism evidence="7 8">
    <name type="scientific">Lithocarpus litseifolius</name>
    <dbReference type="NCBI Taxonomy" id="425828"/>
    <lineage>
        <taxon>Eukaryota</taxon>
        <taxon>Viridiplantae</taxon>
        <taxon>Streptophyta</taxon>
        <taxon>Embryophyta</taxon>
        <taxon>Tracheophyta</taxon>
        <taxon>Spermatophyta</taxon>
        <taxon>Magnoliopsida</taxon>
        <taxon>eudicotyledons</taxon>
        <taxon>Gunneridae</taxon>
        <taxon>Pentapetalae</taxon>
        <taxon>rosids</taxon>
        <taxon>fabids</taxon>
        <taxon>Fagales</taxon>
        <taxon>Fagaceae</taxon>
        <taxon>Lithocarpus</taxon>
    </lineage>
</organism>
<dbReference type="GO" id="GO:0007165">
    <property type="term" value="P:signal transduction"/>
    <property type="evidence" value="ECO:0007669"/>
    <property type="project" value="InterPro"/>
</dbReference>
<dbReference type="InterPro" id="IPR058192">
    <property type="entry name" value="WHD_ROQ1-like"/>
</dbReference>
<keyword evidence="8" id="KW-1185">Reference proteome</keyword>
<dbReference type="InterPro" id="IPR044974">
    <property type="entry name" value="Disease_R_plants"/>
</dbReference>
<dbReference type="InterPro" id="IPR027417">
    <property type="entry name" value="P-loop_NTPase"/>
</dbReference>
<name>A0AAW2BEV7_9ROSI</name>